<keyword evidence="4 5" id="KW-0472">Membrane</keyword>
<dbReference type="OrthoDB" id="5421146at2"/>
<name>A0A0G3XD50_9SPHN</name>
<dbReference type="PATRIC" id="fig|543877.4.peg.2310"/>
<accession>A0A0G3XD50</accession>
<feature type="transmembrane region" description="Helical" evidence="5">
    <location>
        <begin position="62"/>
        <end position="86"/>
    </location>
</feature>
<evidence type="ECO:0000313" key="6">
    <source>
        <dbReference type="EMBL" id="AKM08333.1"/>
    </source>
</evidence>
<dbReference type="Pfam" id="PF07264">
    <property type="entry name" value="EI24"/>
    <property type="match status" value="1"/>
</dbReference>
<keyword evidence="3 5" id="KW-1133">Transmembrane helix</keyword>
<dbReference type="STRING" id="543877.AM2010_2276"/>
<dbReference type="Proteomes" id="UP000037643">
    <property type="component" value="Chromosome"/>
</dbReference>
<evidence type="ECO:0000313" key="7">
    <source>
        <dbReference type="Proteomes" id="UP000037643"/>
    </source>
</evidence>
<dbReference type="AlphaFoldDB" id="A0A0G3XD50"/>
<keyword evidence="2 5" id="KW-0812">Transmembrane</keyword>
<evidence type="ECO:0000256" key="1">
    <source>
        <dbReference type="ARBA" id="ARBA00004141"/>
    </source>
</evidence>
<protein>
    <submittedName>
        <fullName evidence="6">Membrane protein, putative</fullName>
    </submittedName>
</protein>
<dbReference type="RefSeq" id="WP_047807178.1">
    <property type="nucleotide sequence ID" value="NZ_CP011805.1"/>
</dbReference>
<comment type="subcellular location">
    <subcellularLocation>
        <location evidence="1">Membrane</location>
        <topology evidence="1">Multi-pass membrane protein</topology>
    </subcellularLocation>
</comment>
<dbReference type="KEGG" id="amx:AM2010_2276"/>
<dbReference type="InterPro" id="IPR059112">
    <property type="entry name" value="CysZ/EI24"/>
</dbReference>
<organism evidence="6 7">
    <name type="scientific">Pelagerythrobacter marensis</name>
    <dbReference type="NCBI Taxonomy" id="543877"/>
    <lineage>
        <taxon>Bacteria</taxon>
        <taxon>Pseudomonadati</taxon>
        <taxon>Pseudomonadota</taxon>
        <taxon>Alphaproteobacteria</taxon>
        <taxon>Sphingomonadales</taxon>
        <taxon>Erythrobacteraceae</taxon>
        <taxon>Pelagerythrobacter</taxon>
    </lineage>
</organism>
<evidence type="ECO:0000256" key="3">
    <source>
        <dbReference type="ARBA" id="ARBA00022989"/>
    </source>
</evidence>
<evidence type="ECO:0000256" key="2">
    <source>
        <dbReference type="ARBA" id="ARBA00022692"/>
    </source>
</evidence>
<feature type="transmembrane region" description="Helical" evidence="5">
    <location>
        <begin position="190"/>
        <end position="218"/>
    </location>
</feature>
<feature type="transmembrane region" description="Helical" evidence="5">
    <location>
        <begin position="28"/>
        <end position="50"/>
    </location>
</feature>
<keyword evidence="7" id="KW-1185">Reference proteome</keyword>
<evidence type="ECO:0000256" key="4">
    <source>
        <dbReference type="ARBA" id="ARBA00023136"/>
    </source>
</evidence>
<dbReference type="EMBL" id="CP011805">
    <property type="protein sequence ID" value="AKM08333.1"/>
    <property type="molecule type" value="Genomic_DNA"/>
</dbReference>
<reference evidence="6 7" key="1">
    <citation type="submission" date="2015-06" db="EMBL/GenBank/DDBJ databases">
        <authorList>
            <person name="Kim K.M."/>
        </authorList>
    </citation>
    <scope>NUCLEOTIDE SEQUENCE [LARGE SCALE GENOMIC DNA]</scope>
    <source>
        <strain evidence="6 7">KCTC 22370</strain>
    </source>
</reference>
<gene>
    <name evidence="6" type="ORF">AM2010_2276</name>
</gene>
<sequence length="235" mass="24620">MFALPSALGRAAGQLADPAILRVLAKSIAITLALFVAAGIAAGFAIDFALDRWDIAGSEGMGALVALLLTLVGGWLLFRLVALAVLQFFADEIVAAVEARHYPDARASAQTLPWRRELAASVRATFRAVIANLIALLLAIPLVFTAIGPAIVFWAVNAWLLGRELQDLAWARHRPSSAGAANPLPAIERFLLGGTIAGLMAVPFVNLLAPVLGAAAAVHLVHRRKEISVAVASSS</sequence>
<evidence type="ECO:0000256" key="5">
    <source>
        <dbReference type="SAM" id="Phobius"/>
    </source>
</evidence>
<proteinExistence type="predicted"/>
<feature type="transmembrane region" description="Helical" evidence="5">
    <location>
        <begin position="133"/>
        <end position="156"/>
    </location>
</feature>